<organism evidence="10 11">
    <name type="scientific">Dyadobacter sandarakinus</name>
    <dbReference type="NCBI Taxonomy" id="2747268"/>
    <lineage>
        <taxon>Bacteria</taxon>
        <taxon>Pseudomonadati</taxon>
        <taxon>Bacteroidota</taxon>
        <taxon>Cytophagia</taxon>
        <taxon>Cytophagales</taxon>
        <taxon>Spirosomataceae</taxon>
        <taxon>Dyadobacter</taxon>
    </lineage>
</organism>
<evidence type="ECO:0000259" key="8">
    <source>
        <dbReference type="Pfam" id="PF02687"/>
    </source>
</evidence>
<sequence length="388" mass="43501">MIRHLFKLIWNKKGAHSLLIIEIWASFLVLFGVLAMIIFNLKNYLRPLGFQYENVWNIELSANQDTVAVGEKLERVLKRVRSYQEVQLASQSSGNTPFSANQIGNSVSYKNISTGGDFYYTDDQFARTIAMPLTLGRWFSHTDRASKYQPVVINKALQEKLFENENPLGKLVKVSDNATVQVVGVVDIYKSRGEFMSDIPAVFQMVGEKDPWNSNILVRTRPGTDANFEARMVREIAAMVPGWGIEVGYLKESKANRVKFTVIPVVIFLVICGFLLVNVALGLFGILNLNIARRKSEIGLRRAMGATEGKVTGQFLGEIWVLATFSLLLGLIFAIQFPIMNVFDLNSDIYIMAIGAAIVVIYLIVTLCAWFPSRQASRIHPATALHEE</sequence>
<dbReference type="EMBL" id="CP056775">
    <property type="protein sequence ID" value="QRR01242.1"/>
    <property type="molecule type" value="Genomic_DNA"/>
</dbReference>
<evidence type="ECO:0000313" key="11">
    <source>
        <dbReference type="Proteomes" id="UP000612680"/>
    </source>
</evidence>
<feature type="transmembrane region" description="Helical" evidence="7">
    <location>
        <begin position="262"/>
        <end position="287"/>
    </location>
</feature>
<dbReference type="RefSeq" id="WP_204663358.1">
    <property type="nucleotide sequence ID" value="NZ_CP056775.1"/>
</dbReference>
<evidence type="ECO:0000256" key="2">
    <source>
        <dbReference type="ARBA" id="ARBA00022475"/>
    </source>
</evidence>
<comment type="similarity">
    <text evidence="6">Belongs to the ABC-4 integral membrane protein family.</text>
</comment>
<comment type="subcellular location">
    <subcellularLocation>
        <location evidence="1">Cell membrane</location>
        <topology evidence="1">Multi-pass membrane protein</topology>
    </subcellularLocation>
</comment>
<evidence type="ECO:0000256" key="6">
    <source>
        <dbReference type="ARBA" id="ARBA00038076"/>
    </source>
</evidence>
<dbReference type="Pfam" id="PF12704">
    <property type="entry name" value="MacB_PCD"/>
    <property type="match status" value="1"/>
</dbReference>
<proteinExistence type="inferred from homology"/>
<evidence type="ECO:0000256" key="5">
    <source>
        <dbReference type="ARBA" id="ARBA00023136"/>
    </source>
</evidence>
<feature type="transmembrane region" description="Helical" evidence="7">
    <location>
        <begin position="349"/>
        <end position="371"/>
    </location>
</feature>
<dbReference type="Proteomes" id="UP000612680">
    <property type="component" value="Chromosome"/>
</dbReference>
<gene>
    <name evidence="10" type="ORF">HWI92_10160</name>
</gene>
<dbReference type="InterPro" id="IPR003838">
    <property type="entry name" value="ABC3_permease_C"/>
</dbReference>
<feature type="domain" description="MacB-like periplasmic core" evidence="9">
    <location>
        <begin position="86"/>
        <end position="228"/>
    </location>
</feature>
<feature type="domain" description="ABC3 transporter permease C-terminal" evidence="8">
    <location>
        <begin position="271"/>
        <end position="381"/>
    </location>
</feature>
<protein>
    <submittedName>
        <fullName evidence="10">ABC transporter permease</fullName>
    </submittedName>
</protein>
<keyword evidence="11" id="KW-1185">Reference proteome</keyword>
<keyword evidence="3 7" id="KW-0812">Transmembrane</keyword>
<dbReference type="PANTHER" id="PTHR30572">
    <property type="entry name" value="MEMBRANE COMPONENT OF TRANSPORTER-RELATED"/>
    <property type="match status" value="1"/>
</dbReference>
<reference evidence="10 11" key="1">
    <citation type="submission" date="2020-06" db="EMBL/GenBank/DDBJ databases">
        <title>Dyadobacter sandarakinus sp. nov., isolated from the soil of the Arctic Yellow River Station.</title>
        <authorList>
            <person name="Zhang Y."/>
            <person name="Peng F."/>
        </authorList>
    </citation>
    <scope>NUCLEOTIDE SEQUENCE [LARGE SCALE GENOMIC DNA]</scope>
    <source>
        <strain evidence="10 11">Q3-56</strain>
    </source>
</reference>
<dbReference type="Pfam" id="PF02687">
    <property type="entry name" value="FtsX"/>
    <property type="match status" value="1"/>
</dbReference>
<evidence type="ECO:0000256" key="1">
    <source>
        <dbReference type="ARBA" id="ARBA00004651"/>
    </source>
</evidence>
<keyword evidence="2" id="KW-1003">Cell membrane</keyword>
<dbReference type="InterPro" id="IPR050250">
    <property type="entry name" value="Macrolide_Exporter_MacB"/>
</dbReference>
<evidence type="ECO:0000256" key="7">
    <source>
        <dbReference type="SAM" id="Phobius"/>
    </source>
</evidence>
<feature type="transmembrane region" description="Helical" evidence="7">
    <location>
        <begin position="21"/>
        <end position="41"/>
    </location>
</feature>
<evidence type="ECO:0000256" key="3">
    <source>
        <dbReference type="ARBA" id="ARBA00022692"/>
    </source>
</evidence>
<dbReference type="PANTHER" id="PTHR30572:SF4">
    <property type="entry name" value="ABC TRANSPORTER PERMEASE YTRF"/>
    <property type="match status" value="1"/>
</dbReference>
<keyword evidence="5 7" id="KW-0472">Membrane</keyword>
<dbReference type="InterPro" id="IPR025857">
    <property type="entry name" value="MacB_PCD"/>
</dbReference>
<accession>A0ABX7I6Y7</accession>
<evidence type="ECO:0000256" key="4">
    <source>
        <dbReference type="ARBA" id="ARBA00022989"/>
    </source>
</evidence>
<evidence type="ECO:0000313" key="10">
    <source>
        <dbReference type="EMBL" id="QRR01242.1"/>
    </source>
</evidence>
<keyword evidence="4 7" id="KW-1133">Transmembrane helix</keyword>
<feature type="transmembrane region" description="Helical" evidence="7">
    <location>
        <begin position="319"/>
        <end position="337"/>
    </location>
</feature>
<evidence type="ECO:0000259" key="9">
    <source>
        <dbReference type="Pfam" id="PF12704"/>
    </source>
</evidence>
<name>A0ABX7I6Y7_9BACT</name>